<dbReference type="RefSeq" id="WP_016456257.1">
    <property type="nucleotide sequence ID" value="NZ_KE150269.1"/>
</dbReference>
<reference evidence="1 2" key="1">
    <citation type="submission" date="2013-04" db="EMBL/GenBank/DDBJ databases">
        <title>The Genome Sequence of Propionimicrobium lymphophilum ACS-093-V-SCH5.</title>
        <authorList>
            <consortium name="The Broad Institute Genomics Platform"/>
            <person name="Earl A."/>
            <person name="Ward D."/>
            <person name="Feldgarden M."/>
            <person name="Gevers D."/>
            <person name="Saerens B."/>
            <person name="Vaneechoutte M."/>
            <person name="Walker B."/>
            <person name="Young S."/>
            <person name="Zeng Q."/>
            <person name="Gargeya S."/>
            <person name="Fitzgerald M."/>
            <person name="Haas B."/>
            <person name="Abouelleil A."/>
            <person name="Allen A.W."/>
            <person name="Alvarado L."/>
            <person name="Arachchi H.M."/>
            <person name="Berlin A.M."/>
            <person name="Chapman S.B."/>
            <person name="Gainer-Dewar J."/>
            <person name="Goldberg J."/>
            <person name="Griggs A."/>
            <person name="Gujja S."/>
            <person name="Hansen M."/>
            <person name="Howarth C."/>
            <person name="Imamovic A."/>
            <person name="Ireland A."/>
            <person name="Larimer J."/>
            <person name="McCowan C."/>
            <person name="Murphy C."/>
            <person name="Pearson M."/>
            <person name="Poon T.W."/>
            <person name="Priest M."/>
            <person name="Roberts A."/>
            <person name="Saif S."/>
            <person name="Shea T."/>
            <person name="Sisk P."/>
            <person name="Sykes S."/>
            <person name="Wortman J."/>
            <person name="Nusbaum C."/>
            <person name="Birren B."/>
        </authorList>
    </citation>
    <scope>NUCLEOTIDE SEQUENCE [LARGE SCALE GENOMIC DNA]</scope>
    <source>
        <strain evidence="1 2">ACS-093-V-SCH5</strain>
    </source>
</reference>
<dbReference type="Pfam" id="PF08798">
    <property type="entry name" value="CRISPR_assoc"/>
    <property type="match status" value="1"/>
</dbReference>
<comment type="caution">
    <text evidence="1">The sequence shown here is derived from an EMBL/GenBank/DDBJ whole genome shotgun (WGS) entry which is preliminary data.</text>
</comment>
<dbReference type="InterPro" id="IPR010179">
    <property type="entry name" value="CRISPR-assoc_prot_Cse3"/>
</dbReference>
<dbReference type="CDD" id="cd09727">
    <property type="entry name" value="Cas6_I-E"/>
    <property type="match status" value="1"/>
</dbReference>
<evidence type="ECO:0000313" key="2">
    <source>
        <dbReference type="Proteomes" id="UP000014417"/>
    </source>
</evidence>
<dbReference type="HOGENOM" id="CLU_080982_0_1_11"/>
<dbReference type="Gene3D" id="3.30.70.1210">
    <property type="entry name" value="Crispr-associated protein, domain 2"/>
    <property type="match status" value="1"/>
</dbReference>
<dbReference type="NCBIfam" id="TIGR01907">
    <property type="entry name" value="casE_Cse3"/>
    <property type="match status" value="1"/>
</dbReference>
<dbReference type="OrthoDB" id="9795689at2"/>
<organism evidence="1 2">
    <name type="scientific">Propionimicrobium lymphophilum ACS-093-V-SCH5</name>
    <dbReference type="NCBI Taxonomy" id="883161"/>
    <lineage>
        <taxon>Bacteria</taxon>
        <taxon>Bacillati</taxon>
        <taxon>Actinomycetota</taxon>
        <taxon>Actinomycetes</taxon>
        <taxon>Propionibacteriales</taxon>
        <taxon>Propionibacteriaceae</taxon>
        <taxon>Propionimicrobium</taxon>
    </lineage>
</organism>
<dbReference type="Proteomes" id="UP000014417">
    <property type="component" value="Unassembled WGS sequence"/>
</dbReference>
<name>S2W330_9ACTN</name>
<protein>
    <submittedName>
        <fullName evidence="1">CRISPR-associated protein cas6/cse3/case, subtype I-e</fullName>
    </submittedName>
</protein>
<accession>S2W330</accession>
<gene>
    <name evidence="1" type="ORF">HMPREF9306_01431</name>
</gene>
<dbReference type="Gene3D" id="3.30.70.1200">
    <property type="entry name" value="Crispr-associated protein, domain 1"/>
    <property type="match status" value="1"/>
</dbReference>
<proteinExistence type="predicted"/>
<keyword evidence="2" id="KW-1185">Reference proteome</keyword>
<dbReference type="EMBL" id="AGZR01000008">
    <property type="protein sequence ID" value="EPD32730.1"/>
    <property type="molecule type" value="Genomic_DNA"/>
</dbReference>
<dbReference type="STRING" id="883161.HMPREF9306_01431"/>
<dbReference type="SUPFAM" id="SSF117987">
    <property type="entry name" value="CRISPR-associated protein"/>
    <property type="match status" value="2"/>
</dbReference>
<dbReference type="AlphaFoldDB" id="S2W330"/>
<dbReference type="SMART" id="SM01101">
    <property type="entry name" value="CRISPR_assoc"/>
    <property type="match status" value="1"/>
</dbReference>
<sequence>MFLSKLEVNPMRRQSRRLLSDPQAMHAVVMKTCNPNEGERILWRIDETDSSIDLYIVSPQTPDVCTLNDQIGWENQDPESADYDGLLNSLENDQKYAFRLTANPTHVSTENGVKKRYGHVTIEQQKNWLLRKASQHGFKIRKLGKPEFDDPHDLVVHDRKVKTFRRQGKTVTLNVASFSGSLEVTDAELLRTALVMGIGRAKAYGCGLLTLARLS</sequence>
<evidence type="ECO:0000313" key="1">
    <source>
        <dbReference type="EMBL" id="EPD32730.1"/>
    </source>
</evidence>